<dbReference type="OrthoDB" id="927174at2"/>
<evidence type="ECO:0000256" key="1">
    <source>
        <dbReference type="SAM" id="Phobius"/>
    </source>
</evidence>
<evidence type="ECO:0000313" key="3">
    <source>
        <dbReference type="EMBL" id="KAA6441241.1"/>
    </source>
</evidence>
<feature type="transmembrane region" description="Helical" evidence="1">
    <location>
        <begin position="48"/>
        <end position="66"/>
    </location>
</feature>
<protein>
    <submittedName>
        <fullName evidence="3">Histidine kinase</fullName>
    </submittedName>
</protein>
<dbReference type="RefSeq" id="WP_139010587.1">
    <property type="nucleotide sequence ID" value="NZ_VBSN01000019.1"/>
</dbReference>
<sequence length="374" mass="42528">MTKSFLYASFEKPSLNGRWSYILTMPVFLLFFSYLLVGGTYFSNLKTFIGATALNGLILTTTFFIQHHISEIITKRYAGLHLTLKRVSISILTHAFLSAVFLLIIAGIYVKYRFFGSAITYGILLNIYLINMGAIILVTGIRETFYSLDHWKHHEVNKERLRKENVQGQLQSLKAQVSPHFLFNSLNSLSTLISEEPEKAEQFVEQMAKVYRYLLQTNQTSETEGSSDELTTLENELVFIESYYHLLKTRYGEGMHLSIDTDENFRFYRLPPLTLQLLVENAVKHNVIRASRPLTVHIETMAGGLLRVRNNLQKKSVSSALDKMESTQIGLSNIQAKYLLLSESNPGISEPVIENGPEHFTVILPLIPHITATI</sequence>
<comment type="caution">
    <text evidence="3">The sequence shown here is derived from an EMBL/GenBank/DDBJ whole genome shotgun (WGS) entry which is preliminary data.</text>
</comment>
<feature type="transmembrane region" description="Helical" evidence="1">
    <location>
        <begin position="87"/>
        <end position="112"/>
    </location>
</feature>
<keyword evidence="1" id="KW-0472">Membrane</keyword>
<evidence type="ECO:0000313" key="4">
    <source>
        <dbReference type="Proteomes" id="UP000323994"/>
    </source>
</evidence>
<accession>A0A5M8R0U5</accession>
<feature type="transmembrane region" description="Helical" evidence="1">
    <location>
        <begin position="21"/>
        <end position="42"/>
    </location>
</feature>
<reference evidence="3 4" key="1">
    <citation type="submission" date="2019-05" db="EMBL/GenBank/DDBJ databases">
        <authorList>
            <person name="Qu J.-H."/>
        </authorList>
    </citation>
    <scope>NUCLEOTIDE SEQUENCE [LARGE SCALE GENOMIC DNA]</scope>
    <source>
        <strain evidence="3 4">NS28</strain>
    </source>
</reference>
<feature type="transmembrane region" description="Helical" evidence="1">
    <location>
        <begin position="118"/>
        <end position="138"/>
    </location>
</feature>
<dbReference type="GO" id="GO:0000155">
    <property type="term" value="F:phosphorelay sensor kinase activity"/>
    <property type="evidence" value="ECO:0007669"/>
    <property type="project" value="InterPro"/>
</dbReference>
<dbReference type="GO" id="GO:0016020">
    <property type="term" value="C:membrane"/>
    <property type="evidence" value="ECO:0007669"/>
    <property type="project" value="InterPro"/>
</dbReference>
<keyword evidence="1" id="KW-0812">Transmembrane</keyword>
<dbReference type="EMBL" id="VBSN01000019">
    <property type="protein sequence ID" value="KAA6441241.1"/>
    <property type="molecule type" value="Genomic_DNA"/>
</dbReference>
<keyword evidence="4" id="KW-1185">Reference proteome</keyword>
<evidence type="ECO:0000259" key="2">
    <source>
        <dbReference type="Pfam" id="PF06580"/>
    </source>
</evidence>
<dbReference type="InterPro" id="IPR010559">
    <property type="entry name" value="Sig_transdc_His_kin_internal"/>
</dbReference>
<proteinExistence type="predicted"/>
<dbReference type="PANTHER" id="PTHR34220:SF7">
    <property type="entry name" value="SENSOR HISTIDINE KINASE YPDA"/>
    <property type="match status" value="1"/>
</dbReference>
<keyword evidence="3" id="KW-0808">Transferase</keyword>
<keyword evidence="1" id="KW-1133">Transmembrane helix</keyword>
<dbReference type="AlphaFoldDB" id="A0A5M8R0U5"/>
<dbReference type="InterPro" id="IPR050640">
    <property type="entry name" value="Bact_2-comp_sensor_kinase"/>
</dbReference>
<dbReference type="Pfam" id="PF06580">
    <property type="entry name" value="His_kinase"/>
    <property type="match status" value="1"/>
</dbReference>
<keyword evidence="3" id="KW-0418">Kinase</keyword>
<dbReference type="Proteomes" id="UP000323994">
    <property type="component" value="Unassembled WGS sequence"/>
</dbReference>
<dbReference type="PANTHER" id="PTHR34220">
    <property type="entry name" value="SENSOR HISTIDINE KINASE YPDA"/>
    <property type="match status" value="1"/>
</dbReference>
<organism evidence="3 4">
    <name type="scientific">Dyadobacter flavalbus</name>
    <dbReference type="NCBI Taxonomy" id="2579942"/>
    <lineage>
        <taxon>Bacteria</taxon>
        <taxon>Pseudomonadati</taxon>
        <taxon>Bacteroidota</taxon>
        <taxon>Cytophagia</taxon>
        <taxon>Cytophagales</taxon>
        <taxon>Spirosomataceae</taxon>
        <taxon>Dyadobacter</taxon>
    </lineage>
</organism>
<gene>
    <name evidence="3" type="ORF">FEM33_02725</name>
</gene>
<name>A0A5M8R0U5_9BACT</name>
<feature type="domain" description="Signal transduction histidine kinase internal region" evidence="2">
    <location>
        <begin position="169"/>
        <end position="253"/>
    </location>
</feature>